<dbReference type="PROSITE" id="PS50043">
    <property type="entry name" value="HTH_LUXR_2"/>
    <property type="match status" value="1"/>
</dbReference>
<dbReference type="InterPro" id="IPR058245">
    <property type="entry name" value="NreC/VraR/RcsB-like_REC"/>
</dbReference>
<dbReference type="Proteomes" id="UP001500782">
    <property type="component" value="Unassembled WGS sequence"/>
</dbReference>
<evidence type="ECO:0000256" key="5">
    <source>
        <dbReference type="PROSITE-ProRule" id="PRU00169"/>
    </source>
</evidence>
<dbReference type="SMART" id="SM00448">
    <property type="entry name" value="REC"/>
    <property type="match status" value="1"/>
</dbReference>
<feature type="domain" description="Response regulatory" evidence="7">
    <location>
        <begin position="5"/>
        <end position="121"/>
    </location>
</feature>
<keyword evidence="4" id="KW-0804">Transcription</keyword>
<dbReference type="CDD" id="cd17535">
    <property type="entry name" value="REC_NarL-like"/>
    <property type="match status" value="1"/>
</dbReference>
<dbReference type="PROSITE" id="PS50110">
    <property type="entry name" value="RESPONSE_REGULATORY"/>
    <property type="match status" value="1"/>
</dbReference>
<comment type="caution">
    <text evidence="8">The sequence shown here is derived from an EMBL/GenBank/DDBJ whole genome shotgun (WGS) entry which is preliminary data.</text>
</comment>
<sequence>MNPIRILLVDDQTLLRDALEVILNLEDDFEVVGVASHAQEAYDLVKTLQPDLVLMDIKMPVMNGIEGTKKIKADFPSTLILILSTFAEEEDIVECLAHGATGYLLKDMHGDRLLNAIRDAANGQFILQGPIAAKLASRLFQMNQYASPIPNLHNVQVELTDREKEIASLIVKGYTNREIAKALFISEGTVRNYISTLYSKMGTSDRSKLLLFLKELGIKGE</sequence>
<dbReference type="EMBL" id="BAAADJ010000016">
    <property type="protein sequence ID" value="GAA0325546.1"/>
    <property type="molecule type" value="Genomic_DNA"/>
</dbReference>
<feature type="modified residue" description="4-aspartylphosphate" evidence="5">
    <location>
        <position position="56"/>
    </location>
</feature>
<dbReference type="InterPro" id="IPR011006">
    <property type="entry name" value="CheY-like_superfamily"/>
</dbReference>
<evidence type="ECO:0000259" key="7">
    <source>
        <dbReference type="PROSITE" id="PS50110"/>
    </source>
</evidence>
<dbReference type="SMART" id="SM00421">
    <property type="entry name" value="HTH_LUXR"/>
    <property type="match status" value="1"/>
</dbReference>
<dbReference type="CDD" id="cd06170">
    <property type="entry name" value="LuxR_C_like"/>
    <property type="match status" value="1"/>
</dbReference>
<dbReference type="Gene3D" id="3.40.50.2300">
    <property type="match status" value="1"/>
</dbReference>
<protein>
    <submittedName>
        <fullName evidence="8">Response regulator transcription factor</fullName>
    </submittedName>
</protein>
<evidence type="ECO:0000256" key="1">
    <source>
        <dbReference type="ARBA" id="ARBA00022553"/>
    </source>
</evidence>
<proteinExistence type="predicted"/>
<dbReference type="Pfam" id="PF00072">
    <property type="entry name" value="Response_reg"/>
    <property type="match status" value="1"/>
</dbReference>
<evidence type="ECO:0000256" key="4">
    <source>
        <dbReference type="ARBA" id="ARBA00023163"/>
    </source>
</evidence>
<dbReference type="InterPro" id="IPR039420">
    <property type="entry name" value="WalR-like"/>
</dbReference>
<name>A0ABN0W585_9BACI</name>
<evidence type="ECO:0000313" key="9">
    <source>
        <dbReference type="Proteomes" id="UP001500782"/>
    </source>
</evidence>
<evidence type="ECO:0000313" key="8">
    <source>
        <dbReference type="EMBL" id="GAA0325546.1"/>
    </source>
</evidence>
<accession>A0ABN0W585</accession>
<dbReference type="PANTHER" id="PTHR43214">
    <property type="entry name" value="TWO-COMPONENT RESPONSE REGULATOR"/>
    <property type="match status" value="1"/>
</dbReference>
<gene>
    <name evidence="8" type="ORF">GCM10008967_15200</name>
</gene>
<evidence type="ECO:0000256" key="2">
    <source>
        <dbReference type="ARBA" id="ARBA00023015"/>
    </source>
</evidence>
<feature type="domain" description="HTH luxR-type" evidence="6">
    <location>
        <begin position="152"/>
        <end position="217"/>
    </location>
</feature>
<keyword evidence="1 5" id="KW-0597">Phosphoprotein</keyword>
<keyword evidence="9" id="KW-1185">Reference proteome</keyword>
<dbReference type="RefSeq" id="WP_343797849.1">
    <property type="nucleotide sequence ID" value="NZ_BAAADJ010000016.1"/>
</dbReference>
<dbReference type="PRINTS" id="PR00038">
    <property type="entry name" value="HTHLUXR"/>
</dbReference>
<dbReference type="SUPFAM" id="SSF52172">
    <property type="entry name" value="CheY-like"/>
    <property type="match status" value="1"/>
</dbReference>
<dbReference type="InterPro" id="IPR001789">
    <property type="entry name" value="Sig_transdc_resp-reg_receiver"/>
</dbReference>
<keyword evidence="2" id="KW-0805">Transcription regulation</keyword>
<dbReference type="Pfam" id="PF00196">
    <property type="entry name" value="GerE"/>
    <property type="match status" value="1"/>
</dbReference>
<keyword evidence="3" id="KW-0238">DNA-binding</keyword>
<dbReference type="InterPro" id="IPR000792">
    <property type="entry name" value="Tscrpt_reg_LuxR_C"/>
</dbReference>
<evidence type="ECO:0000259" key="6">
    <source>
        <dbReference type="PROSITE" id="PS50043"/>
    </source>
</evidence>
<dbReference type="PANTHER" id="PTHR43214:SF43">
    <property type="entry name" value="TWO-COMPONENT RESPONSE REGULATOR"/>
    <property type="match status" value="1"/>
</dbReference>
<evidence type="ECO:0000256" key="3">
    <source>
        <dbReference type="ARBA" id="ARBA00023125"/>
    </source>
</evidence>
<organism evidence="8 9">
    <name type="scientific">Bacillus carboniphilus</name>
    <dbReference type="NCBI Taxonomy" id="86663"/>
    <lineage>
        <taxon>Bacteria</taxon>
        <taxon>Bacillati</taxon>
        <taxon>Bacillota</taxon>
        <taxon>Bacilli</taxon>
        <taxon>Bacillales</taxon>
        <taxon>Bacillaceae</taxon>
        <taxon>Bacillus</taxon>
    </lineage>
</organism>
<reference evidence="8 9" key="1">
    <citation type="journal article" date="2019" name="Int. J. Syst. Evol. Microbiol.">
        <title>The Global Catalogue of Microorganisms (GCM) 10K type strain sequencing project: providing services to taxonomists for standard genome sequencing and annotation.</title>
        <authorList>
            <consortium name="The Broad Institute Genomics Platform"/>
            <consortium name="The Broad Institute Genome Sequencing Center for Infectious Disease"/>
            <person name="Wu L."/>
            <person name="Ma J."/>
        </authorList>
    </citation>
    <scope>NUCLEOTIDE SEQUENCE [LARGE SCALE GENOMIC DNA]</scope>
    <source>
        <strain evidence="8 9">JCM 9731</strain>
    </source>
</reference>